<reference evidence="2 3" key="1">
    <citation type="submission" date="2019-03" db="EMBL/GenBank/DDBJ databases">
        <title>Single cell metagenomics reveals metabolic interactions within the superorganism composed of flagellate Streblomastix strix and complex community of Bacteroidetes bacteria on its surface.</title>
        <authorList>
            <person name="Treitli S.C."/>
            <person name="Kolisko M."/>
            <person name="Husnik F."/>
            <person name="Keeling P."/>
            <person name="Hampl V."/>
        </authorList>
    </citation>
    <scope>NUCLEOTIDE SEQUENCE [LARGE SCALE GENOMIC DNA]</scope>
    <source>
        <strain evidence="2">ST1C</strain>
    </source>
</reference>
<organism evidence="2 3">
    <name type="scientific">Streblomastix strix</name>
    <dbReference type="NCBI Taxonomy" id="222440"/>
    <lineage>
        <taxon>Eukaryota</taxon>
        <taxon>Metamonada</taxon>
        <taxon>Preaxostyla</taxon>
        <taxon>Oxymonadida</taxon>
        <taxon>Streblomastigidae</taxon>
        <taxon>Streblomastix</taxon>
    </lineage>
</organism>
<proteinExistence type="predicted"/>
<comment type="caution">
    <text evidence="2">The sequence shown here is derived from an EMBL/GenBank/DDBJ whole genome shotgun (WGS) entry which is preliminary data.</text>
</comment>
<feature type="region of interest" description="Disordered" evidence="1">
    <location>
        <begin position="57"/>
        <end position="78"/>
    </location>
</feature>
<evidence type="ECO:0000313" key="3">
    <source>
        <dbReference type="Proteomes" id="UP000324800"/>
    </source>
</evidence>
<accession>A0A5J4VD80</accession>
<name>A0A5J4VD80_9EUKA</name>
<dbReference type="AlphaFoldDB" id="A0A5J4VD80"/>
<feature type="compositionally biased region" description="Polar residues" evidence="1">
    <location>
        <begin position="61"/>
        <end position="71"/>
    </location>
</feature>
<sequence length="78" mass="9260">MEEQRILINPYRTKSRQASQNLLQDYQLKPTKRLQRLNFSLKSESYEIDLAFSSDGEKRLTAQSSSGQSHQNDQRWVW</sequence>
<gene>
    <name evidence="2" type="ORF">EZS28_023969</name>
</gene>
<dbReference type="EMBL" id="SNRW01007860">
    <property type="protein sequence ID" value="KAA6380506.1"/>
    <property type="molecule type" value="Genomic_DNA"/>
</dbReference>
<evidence type="ECO:0000256" key="1">
    <source>
        <dbReference type="SAM" id="MobiDB-lite"/>
    </source>
</evidence>
<dbReference type="Proteomes" id="UP000324800">
    <property type="component" value="Unassembled WGS sequence"/>
</dbReference>
<protein>
    <submittedName>
        <fullName evidence="2">Uncharacterized protein</fullName>
    </submittedName>
</protein>
<evidence type="ECO:0000313" key="2">
    <source>
        <dbReference type="EMBL" id="KAA6380506.1"/>
    </source>
</evidence>